<proteinExistence type="predicted"/>
<feature type="domain" description="TPPC8 C-terminal Ig-like" evidence="1">
    <location>
        <begin position="1050"/>
        <end position="1177"/>
    </location>
</feature>
<dbReference type="Pfam" id="PF24542">
    <property type="entry name" value="Ig_TPPC8_C"/>
    <property type="match status" value="1"/>
</dbReference>
<dbReference type="InterPro" id="IPR058541">
    <property type="entry name" value="Ig_TPPC8_1st"/>
</dbReference>
<dbReference type="GO" id="GO:1990072">
    <property type="term" value="C:TRAPPIII protein complex"/>
    <property type="evidence" value="ECO:0007669"/>
    <property type="project" value="TreeGrafter"/>
</dbReference>
<dbReference type="Pfam" id="PF12739">
    <property type="entry name" value="TRAPPC-Trs85"/>
    <property type="match status" value="1"/>
</dbReference>
<sequence>MFRLRLFYPSEVHQPDPQVTEERLKQVVSDAGEASLPELLSDPPQLSEVLAAPESETRPSWFDTFNRELIHALSFSDHEAFDHPVACLLIVSSNDEQPINKFVDLFNTDQLPSLLNEGAMDPKILKHYLLLHDNQDGSPDKATNLLAEMRSTFGSNDCRLLCINSAQGTVREWNDNPWAPFVSASQQSQDAEFFLNVDDVSEIMNLMQDLSTKHIIPHMEQKVRILNQQVSATRKGFKNQIKNLWWRKGKEDTPDVPSGPTYTFSSIESQIRVLGDYAFMLRDFELALSNYRLLSTDYKLDKAWKHYAGVQEMMGLSFFMLDQSYKDAESCMESAFNTYLKIGSSGHRNATRCGLLWAEMLKARNQYKEAGGVYFRITSEVPSLPAAVMLEQASYCYLYSVPPMLRKYGFQLVLAGNRYYACDQGKHAIRTCRRALSVYSGSNWSYINDYVYFNIGRWYAFLGMFDVSIKYMLKVLACDHQSPAMQELYMSDFLHTVQNMNQTFAIPKLQLPVIDISSVKVTFEDQRTYASSVAGNVGESLWKSLEEDMVPSTVTVRSNWLESQTKSTTVKKIKTSSVCVVGEAIKVYIKFKNPLQISIFVSGASLMCEHSASLPQMDTEESLSISGYQKDEELKKLASDRVQSDGVSSFTLANAEFVLRGGESTVVQLQVIPKVEGMLKIVGVRWTLSGSIIGYHSFNSNQMKNRKGRRNVKHSSNILNFIVIKGLPKLEGYIRKMPNITYSGDLRRLILELRNQSEYSVKNIKMKISHPRFLMPGTLEDMNIDLPNHLERKSIPQCTDDVQHVGEKSNNSFLFPNNITIKDGTTFSWPLWLHTGVSGKFSLYMSIYYEVENLSSDMSYRTLRMVYDLEVLPSLDVSVQITPCPSRLQEFLVRMDIANMTPSKSFWLHQLSSVGYRWEISSLLPSVSVCPSQVLLAGQAVSCIFNLKESEKWPSCENNFIMSRPFQGTDVRLSYEKDEPLLDISSSPLADFHDQERLLQGNSQGCAATVDFILISRLHGNSCAPDSEDCPLVYSHHACHCSISNDSQIRWQMDGPQTVIHDFSVSFCETRLRMKIKNCSDDTASIRISTFDVMLDTAQSTDGSLGSQAGWHDISLTTDIKTISDATSKPSASECVTSFVWSASSATRLELGPMSTVEIPLQVCVFSPGTYDLSSYELHWTPKLSGDNVSSFEKKVKGLSPGMSPGHPFYLTVLQSS</sequence>
<dbReference type="InterPro" id="IPR057651">
    <property type="entry name" value="Ig_TPPC8_C"/>
</dbReference>
<organism evidence="3 4">
    <name type="scientific">Acorus calamus</name>
    <name type="common">Sweet flag</name>
    <dbReference type="NCBI Taxonomy" id="4465"/>
    <lineage>
        <taxon>Eukaryota</taxon>
        <taxon>Viridiplantae</taxon>
        <taxon>Streptophyta</taxon>
        <taxon>Embryophyta</taxon>
        <taxon>Tracheophyta</taxon>
        <taxon>Spermatophyta</taxon>
        <taxon>Magnoliopsida</taxon>
        <taxon>Liliopsida</taxon>
        <taxon>Acoraceae</taxon>
        <taxon>Acorus</taxon>
    </lineage>
</organism>
<keyword evidence="4" id="KW-1185">Reference proteome</keyword>
<dbReference type="SUPFAM" id="SSF48452">
    <property type="entry name" value="TPR-like"/>
    <property type="match status" value="1"/>
</dbReference>
<gene>
    <name evidence="3" type="ORF">QJS10_CPA08g00028</name>
</gene>
<feature type="domain" description="TPPC8 first Ig-like" evidence="2">
    <location>
        <begin position="540"/>
        <end position="725"/>
    </location>
</feature>
<evidence type="ECO:0000259" key="1">
    <source>
        <dbReference type="Pfam" id="PF24542"/>
    </source>
</evidence>
<dbReference type="InterPro" id="IPR011990">
    <property type="entry name" value="TPR-like_helical_dom_sf"/>
</dbReference>
<accession>A0AAV9E9H4</accession>
<dbReference type="AlphaFoldDB" id="A0AAV9E9H4"/>
<protein>
    <recommendedName>
        <fullName evidence="5">Trafficking protein particle complex subunit 8</fullName>
    </recommendedName>
</protein>
<dbReference type="Proteomes" id="UP001180020">
    <property type="component" value="Unassembled WGS sequence"/>
</dbReference>
<evidence type="ECO:0000313" key="3">
    <source>
        <dbReference type="EMBL" id="KAK1310348.1"/>
    </source>
</evidence>
<dbReference type="EMBL" id="JAUJYO010000008">
    <property type="protein sequence ID" value="KAK1310348.1"/>
    <property type="molecule type" value="Genomic_DNA"/>
</dbReference>
<name>A0AAV9E9H4_ACOCL</name>
<reference evidence="3" key="1">
    <citation type="journal article" date="2023" name="Nat. Commun.">
        <title>Diploid and tetraploid genomes of Acorus and the evolution of monocots.</title>
        <authorList>
            <person name="Ma L."/>
            <person name="Liu K.W."/>
            <person name="Li Z."/>
            <person name="Hsiao Y.Y."/>
            <person name="Qi Y."/>
            <person name="Fu T."/>
            <person name="Tang G.D."/>
            <person name="Zhang D."/>
            <person name="Sun W.H."/>
            <person name="Liu D.K."/>
            <person name="Li Y."/>
            <person name="Chen G.Z."/>
            <person name="Liu X.D."/>
            <person name="Liao X.Y."/>
            <person name="Jiang Y.T."/>
            <person name="Yu X."/>
            <person name="Hao Y."/>
            <person name="Huang J."/>
            <person name="Zhao X.W."/>
            <person name="Ke S."/>
            <person name="Chen Y.Y."/>
            <person name="Wu W.L."/>
            <person name="Hsu J.L."/>
            <person name="Lin Y.F."/>
            <person name="Huang M.D."/>
            <person name="Li C.Y."/>
            <person name="Huang L."/>
            <person name="Wang Z.W."/>
            <person name="Zhao X."/>
            <person name="Zhong W.Y."/>
            <person name="Peng D.H."/>
            <person name="Ahmad S."/>
            <person name="Lan S."/>
            <person name="Zhang J.S."/>
            <person name="Tsai W.C."/>
            <person name="Van de Peer Y."/>
            <person name="Liu Z.J."/>
        </authorList>
    </citation>
    <scope>NUCLEOTIDE SEQUENCE</scope>
    <source>
        <strain evidence="3">CP</strain>
    </source>
</reference>
<dbReference type="PANTHER" id="PTHR12975:SF6">
    <property type="entry name" value="TRAFFICKING PROTEIN PARTICLE COMPLEX SUBUNIT 8"/>
    <property type="match status" value="1"/>
</dbReference>
<dbReference type="Pfam" id="PF24545">
    <property type="entry name" value="Ig_TPPC8_1st"/>
    <property type="match status" value="1"/>
</dbReference>
<reference evidence="3" key="2">
    <citation type="submission" date="2023-06" db="EMBL/GenBank/DDBJ databases">
        <authorList>
            <person name="Ma L."/>
            <person name="Liu K.-W."/>
            <person name="Li Z."/>
            <person name="Hsiao Y.-Y."/>
            <person name="Qi Y."/>
            <person name="Fu T."/>
            <person name="Tang G."/>
            <person name="Zhang D."/>
            <person name="Sun W.-H."/>
            <person name="Liu D.-K."/>
            <person name="Li Y."/>
            <person name="Chen G.-Z."/>
            <person name="Liu X.-D."/>
            <person name="Liao X.-Y."/>
            <person name="Jiang Y.-T."/>
            <person name="Yu X."/>
            <person name="Hao Y."/>
            <person name="Huang J."/>
            <person name="Zhao X.-W."/>
            <person name="Ke S."/>
            <person name="Chen Y.-Y."/>
            <person name="Wu W.-L."/>
            <person name="Hsu J.-L."/>
            <person name="Lin Y.-F."/>
            <person name="Huang M.-D."/>
            <person name="Li C.-Y."/>
            <person name="Huang L."/>
            <person name="Wang Z.-W."/>
            <person name="Zhao X."/>
            <person name="Zhong W.-Y."/>
            <person name="Peng D.-H."/>
            <person name="Ahmad S."/>
            <person name="Lan S."/>
            <person name="Zhang J.-S."/>
            <person name="Tsai W.-C."/>
            <person name="Van De Peer Y."/>
            <person name="Liu Z.-J."/>
        </authorList>
    </citation>
    <scope>NUCLEOTIDE SEQUENCE</scope>
    <source>
        <strain evidence="3">CP</strain>
        <tissue evidence="3">Leaves</tissue>
    </source>
</reference>
<evidence type="ECO:0000313" key="4">
    <source>
        <dbReference type="Proteomes" id="UP001180020"/>
    </source>
</evidence>
<evidence type="ECO:0008006" key="5">
    <source>
        <dbReference type="Google" id="ProtNLM"/>
    </source>
</evidence>
<evidence type="ECO:0000259" key="2">
    <source>
        <dbReference type="Pfam" id="PF24545"/>
    </source>
</evidence>
<dbReference type="InterPro" id="IPR024420">
    <property type="entry name" value="TRAPP_III_complex_Trs85"/>
</dbReference>
<comment type="caution">
    <text evidence="3">The sequence shown here is derived from an EMBL/GenBank/DDBJ whole genome shotgun (WGS) entry which is preliminary data.</text>
</comment>
<dbReference type="Gene3D" id="1.25.40.10">
    <property type="entry name" value="Tetratricopeptide repeat domain"/>
    <property type="match status" value="1"/>
</dbReference>
<dbReference type="PANTHER" id="PTHR12975">
    <property type="entry name" value="TRANSPORT PROTEIN TRAPP"/>
    <property type="match status" value="1"/>
</dbReference>